<gene>
    <name evidence="1" type="primary">Dvir\GJ13685</name>
    <name evidence="1" type="ORF">Dvir_GJ13685</name>
</gene>
<dbReference type="EMBL" id="CH940647">
    <property type="protein sequence ID" value="KRF84790.1"/>
    <property type="molecule type" value="Genomic_DNA"/>
</dbReference>
<dbReference type="InterPro" id="IPR047155">
    <property type="entry name" value="COMMD4/6/7/8"/>
</dbReference>
<dbReference type="InParanoid" id="A0A0Q9WL57"/>
<keyword evidence="2" id="KW-1185">Reference proteome</keyword>
<sequence length="271" mass="29897">MAWRMNLRYLANCSSQVFSSRSTDVCAGRAYSCLQMASSNSKRQVGSILVDAVDKFRFCGDGDCPDWVLAEIISTLSNLSVDNLEQLAQIVAKRISGAQFEEAVVRSLTSSVTNDGKTAVACVHYMLTNAARYSCSETIFGEEIQQLGLPKDHAAAMCRVLQAHATVIRQKLIDKAFRSSLFPISHDIHLKLTILRLSVNELQSIRNVTSPGETPPNCATLELKISQELVDGLPKDTTHIVNIECAQLGALLDEMKLARDIMLKYENKENT</sequence>
<dbReference type="PANTHER" id="PTHR16231">
    <property type="entry name" value="COMM DOMAIN-CONTAINING PROTEIN 4-8 FAMILY MEMBER"/>
    <property type="match status" value="1"/>
</dbReference>
<dbReference type="FunCoup" id="A0A0Q9WL57">
    <property type="interactions" value="323"/>
</dbReference>
<dbReference type="AlphaFoldDB" id="A0A0Q9WL57"/>
<dbReference type="Pfam" id="PF21672">
    <property type="entry name" value="COMM_HN"/>
    <property type="match status" value="1"/>
</dbReference>
<organism evidence="1 2">
    <name type="scientific">Drosophila virilis</name>
    <name type="common">Fruit fly</name>
    <dbReference type="NCBI Taxonomy" id="7244"/>
    <lineage>
        <taxon>Eukaryota</taxon>
        <taxon>Metazoa</taxon>
        <taxon>Ecdysozoa</taxon>
        <taxon>Arthropoda</taxon>
        <taxon>Hexapoda</taxon>
        <taxon>Insecta</taxon>
        <taxon>Pterygota</taxon>
        <taxon>Neoptera</taxon>
        <taxon>Endopterygota</taxon>
        <taxon>Diptera</taxon>
        <taxon>Brachycera</taxon>
        <taxon>Muscomorpha</taxon>
        <taxon>Ephydroidea</taxon>
        <taxon>Drosophilidae</taxon>
        <taxon>Drosophila</taxon>
    </lineage>
</organism>
<dbReference type="Proteomes" id="UP000008792">
    <property type="component" value="Unassembled WGS sequence"/>
</dbReference>
<dbReference type="PANTHER" id="PTHR16231:SF4">
    <property type="entry name" value="COMM DOMAIN-CONTAINING PROTEIN 4"/>
    <property type="match status" value="1"/>
</dbReference>
<protein>
    <submittedName>
        <fullName evidence="1">Uncharacterized protein, isoform C</fullName>
    </submittedName>
</protein>
<reference evidence="1 2" key="1">
    <citation type="journal article" date="2007" name="Nature">
        <title>Evolution of genes and genomes on the Drosophila phylogeny.</title>
        <authorList>
            <consortium name="Drosophila 12 Genomes Consortium"/>
            <person name="Clark A.G."/>
            <person name="Eisen M.B."/>
            <person name="Smith D.R."/>
            <person name="Bergman C.M."/>
            <person name="Oliver B."/>
            <person name="Markow T.A."/>
            <person name="Kaufman T.C."/>
            <person name="Kellis M."/>
            <person name="Gelbart W."/>
            <person name="Iyer V.N."/>
            <person name="Pollard D.A."/>
            <person name="Sackton T.B."/>
            <person name="Larracuente A.M."/>
            <person name="Singh N.D."/>
            <person name="Abad J.P."/>
            <person name="Abt D.N."/>
            <person name="Adryan B."/>
            <person name="Aguade M."/>
            <person name="Akashi H."/>
            <person name="Anderson W.W."/>
            <person name="Aquadro C.F."/>
            <person name="Ardell D.H."/>
            <person name="Arguello R."/>
            <person name="Artieri C.G."/>
            <person name="Barbash D.A."/>
            <person name="Barker D."/>
            <person name="Barsanti P."/>
            <person name="Batterham P."/>
            <person name="Batzoglou S."/>
            <person name="Begun D."/>
            <person name="Bhutkar A."/>
            <person name="Blanco E."/>
            <person name="Bosak S.A."/>
            <person name="Bradley R.K."/>
            <person name="Brand A.D."/>
            <person name="Brent M.R."/>
            <person name="Brooks A.N."/>
            <person name="Brown R.H."/>
            <person name="Butlin R.K."/>
            <person name="Caggese C."/>
            <person name="Calvi B.R."/>
            <person name="Bernardo de Carvalho A."/>
            <person name="Caspi A."/>
            <person name="Castrezana S."/>
            <person name="Celniker S.E."/>
            <person name="Chang J.L."/>
            <person name="Chapple C."/>
            <person name="Chatterji S."/>
            <person name="Chinwalla A."/>
            <person name="Civetta A."/>
            <person name="Clifton S.W."/>
            <person name="Comeron J.M."/>
            <person name="Costello J.C."/>
            <person name="Coyne J.A."/>
            <person name="Daub J."/>
            <person name="David R.G."/>
            <person name="Delcher A.L."/>
            <person name="Delehaunty K."/>
            <person name="Do C.B."/>
            <person name="Ebling H."/>
            <person name="Edwards K."/>
            <person name="Eickbush T."/>
            <person name="Evans J.D."/>
            <person name="Filipski A."/>
            <person name="Findeiss S."/>
            <person name="Freyhult E."/>
            <person name="Fulton L."/>
            <person name="Fulton R."/>
            <person name="Garcia A.C."/>
            <person name="Gardiner A."/>
            <person name="Garfield D.A."/>
            <person name="Garvin B.E."/>
            <person name="Gibson G."/>
            <person name="Gilbert D."/>
            <person name="Gnerre S."/>
            <person name="Godfrey J."/>
            <person name="Good R."/>
            <person name="Gotea V."/>
            <person name="Gravely B."/>
            <person name="Greenberg A.J."/>
            <person name="Griffiths-Jones S."/>
            <person name="Gross S."/>
            <person name="Guigo R."/>
            <person name="Gustafson E.A."/>
            <person name="Haerty W."/>
            <person name="Hahn M.W."/>
            <person name="Halligan D.L."/>
            <person name="Halpern A.L."/>
            <person name="Halter G.M."/>
            <person name="Han M.V."/>
            <person name="Heger A."/>
            <person name="Hillier L."/>
            <person name="Hinrichs A.S."/>
            <person name="Holmes I."/>
            <person name="Hoskins R.A."/>
            <person name="Hubisz M.J."/>
            <person name="Hultmark D."/>
            <person name="Huntley M.A."/>
            <person name="Jaffe D.B."/>
            <person name="Jagadeeshan S."/>
            <person name="Jeck W.R."/>
            <person name="Johnson J."/>
            <person name="Jones C.D."/>
            <person name="Jordan W.C."/>
            <person name="Karpen G.H."/>
            <person name="Kataoka E."/>
            <person name="Keightley P.D."/>
            <person name="Kheradpour P."/>
            <person name="Kirkness E.F."/>
            <person name="Koerich L.B."/>
            <person name="Kristiansen K."/>
            <person name="Kudrna D."/>
            <person name="Kulathinal R.J."/>
            <person name="Kumar S."/>
            <person name="Kwok R."/>
            <person name="Lander E."/>
            <person name="Langley C.H."/>
            <person name="Lapoint R."/>
            <person name="Lazzaro B.P."/>
            <person name="Lee S.J."/>
            <person name="Levesque L."/>
            <person name="Li R."/>
            <person name="Lin C.F."/>
            <person name="Lin M.F."/>
            <person name="Lindblad-Toh K."/>
            <person name="Llopart A."/>
            <person name="Long M."/>
            <person name="Low L."/>
            <person name="Lozovsky E."/>
            <person name="Lu J."/>
            <person name="Luo M."/>
            <person name="Machado C.A."/>
            <person name="Makalowski W."/>
            <person name="Marzo M."/>
            <person name="Matsuda M."/>
            <person name="Matzkin L."/>
            <person name="McAllister B."/>
            <person name="McBride C.S."/>
            <person name="McKernan B."/>
            <person name="McKernan K."/>
            <person name="Mendez-Lago M."/>
            <person name="Minx P."/>
            <person name="Mollenhauer M.U."/>
            <person name="Montooth K."/>
            <person name="Mount S.M."/>
            <person name="Mu X."/>
            <person name="Myers E."/>
            <person name="Negre B."/>
            <person name="Newfeld S."/>
            <person name="Nielsen R."/>
            <person name="Noor M.A."/>
            <person name="O'Grady P."/>
            <person name="Pachter L."/>
            <person name="Papaceit M."/>
            <person name="Parisi M.J."/>
            <person name="Parisi M."/>
            <person name="Parts L."/>
            <person name="Pedersen J.S."/>
            <person name="Pesole G."/>
            <person name="Phillippy A.M."/>
            <person name="Ponting C.P."/>
            <person name="Pop M."/>
            <person name="Porcelli D."/>
            <person name="Powell J.R."/>
            <person name="Prohaska S."/>
            <person name="Pruitt K."/>
            <person name="Puig M."/>
            <person name="Quesneville H."/>
            <person name="Ram K.R."/>
            <person name="Rand D."/>
            <person name="Rasmussen M.D."/>
            <person name="Reed L.K."/>
            <person name="Reenan R."/>
            <person name="Reily A."/>
            <person name="Remington K.A."/>
            <person name="Rieger T.T."/>
            <person name="Ritchie M.G."/>
            <person name="Robin C."/>
            <person name="Rogers Y.H."/>
            <person name="Rohde C."/>
            <person name="Rozas J."/>
            <person name="Rubenfield M.J."/>
            <person name="Ruiz A."/>
            <person name="Russo S."/>
            <person name="Salzberg S.L."/>
            <person name="Sanchez-Gracia A."/>
            <person name="Saranga D.J."/>
            <person name="Sato H."/>
            <person name="Schaeffer S.W."/>
            <person name="Schatz M.C."/>
            <person name="Schlenke T."/>
            <person name="Schwartz R."/>
            <person name="Segarra C."/>
            <person name="Singh R.S."/>
            <person name="Sirot L."/>
            <person name="Sirota M."/>
            <person name="Sisneros N.B."/>
            <person name="Smith C.D."/>
            <person name="Smith T.F."/>
            <person name="Spieth J."/>
            <person name="Stage D.E."/>
            <person name="Stark A."/>
            <person name="Stephan W."/>
            <person name="Strausberg R.L."/>
            <person name="Strempel S."/>
            <person name="Sturgill D."/>
            <person name="Sutton G."/>
            <person name="Sutton G.G."/>
            <person name="Tao W."/>
            <person name="Teichmann S."/>
            <person name="Tobari Y.N."/>
            <person name="Tomimura Y."/>
            <person name="Tsolas J.M."/>
            <person name="Valente V.L."/>
            <person name="Venter E."/>
            <person name="Venter J.C."/>
            <person name="Vicario S."/>
            <person name="Vieira F.G."/>
            <person name="Vilella A.J."/>
            <person name="Villasante A."/>
            <person name="Walenz B."/>
            <person name="Wang J."/>
            <person name="Wasserman M."/>
            <person name="Watts T."/>
            <person name="Wilson D."/>
            <person name="Wilson R.K."/>
            <person name="Wing R.A."/>
            <person name="Wolfner M.F."/>
            <person name="Wong A."/>
            <person name="Wong G.K."/>
            <person name="Wu C.I."/>
            <person name="Wu G."/>
            <person name="Yamamoto D."/>
            <person name="Yang H.P."/>
            <person name="Yang S.P."/>
            <person name="Yorke J.A."/>
            <person name="Yoshida K."/>
            <person name="Zdobnov E."/>
            <person name="Zhang P."/>
            <person name="Zhang Y."/>
            <person name="Zimin A.V."/>
            <person name="Baldwin J."/>
            <person name="Abdouelleil A."/>
            <person name="Abdulkadir J."/>
            <person name="Abebe A."/>
            <person name="Abera B."/>
            <person name="Abreu J."/>
            <person name="Acer S.C."/>
            <person name="Aftuck L."/>
            <person name="Alexander A."/>
            <person name="An P."/>
            <person name="Anderson E."/>
            <person name="Anderson S."/>
            <person name="Arachi H."/>
            <person name="Azer M."/>
            <person name="Bachantsang P."/>
            <person name="Barry A."/>
            <person name="Bayul T."/>
            <person name="Berlin A."/>
            <person name="Bessette D."/>
            <person name="Bloom T."/>
            <person name="Blye J."/>
            <person name="Boguslavskiy L."/>
            <person name="Bonnet C."/>
            <person name="Boukhgalter B."/>
            <person name="Bourzgui I."/>
            <person name="Brown A."/>
            <person name="Cahill P."/>
            <person name="Channer S."/>
            <person name="Cheshatsang Y."/>
            <person name="Chuda L."/>
            <person name="Citroen M."/>
            <person name="Collymore A."/>
            <person name="Cooke P."/>
            <person name="Costello M."/>
            <person name="D'Aco K."/>
            <person name="Daza R."/>
            <person name="De Haan G."/>
            <person name="DeGray S."/>
            <person name="DeMaso C."/>
            <person name="Dhargay N."/>
            <person name="Dooley K."/>
            <person name="Dooley E."/>
            <person name="Doricent M."/>
            <person name="Dorje P."/>
            <person name="Dorjee K."/>
            <person name="Dupes A."/>
            <person name="Elong R."/>
            <person name="Falk J."/>
            <person name="Farina A."/>
            <person name="Faro S."/>
            <person name="Ferguson D."/>
            <person name="Fisher S."/>
            <person name="Foley C.D."/>
            <person name="Franke A."/>
            <person name="Friedrich D."/>
            <person name="Gadbois L."/>
            <person name="Gearin G."/>
            <person name="Gearin C.R."/>
            <person name="Giannoukos G."/>
            <person name="Goode T."/>
            <person name="Graham J."/>
            <person name="Grandbois E."/>
            <person name="Grewal S."/>
            <person name="Gyaltsen K."/>
            <person name="Hafez N."/>
            <person name="Hagos B."/>
            <person name="Hall J."/>
            <person name="Henson C."/>
            <person name="Hollinger A."/>
            <person name="Honan T."/>
            <person name="Huard M.D."/>
            <person name="Hughes L."/>
            <person name="Hurhula B."/>
            <person name="Husby M.E."/>
            <person name="Kamat A."/>
            <person name="Kanga B."/>
            <person name="Kashin S."/>
            <person name="Khazanovich D."/>
            <person name="Kisner P."/>
            <person name="Lance K."/>
            <person name="Lara M."/>
            <person name="Lee W."/>
            <person name="Lennon N."/>
            <person name="Letendre F."/>
            <person name="LeVine R."/>
            <person name="Lipovsky A."/>
            <person name="Liu X."/>
            <person name="Liu J."/>
            <person name="Liu S."/>
            <person name="Lokyitsang T."/>
            <person name="Lokyitsang Y."/>
            <person name="Lubonja R."/>
            <person name="Lui A."/>
            <person name="MacDonald P."/>
            <person name="Magnisalis V."/>
            <person name="Maru K."/>
            <person name="Matthews C."/>
            <person name="McCusker W."/>
            <person name="McDonough S."/>
            <person name="Mehta T."/>
            <person name="Meldrim J."/>
            <person name="Meneus L."/>
            <person name="Mihai O."/>
            <person name="Mihalev A."/>
            <person name="Mihova T."/>
            <person name="Mittelman R."/>
            <person name="Mlenga V."/>
            <person name="Montmayeur A."/>
            <person name="Mulrain L."/>
            <person name="Navidi A."/>
            <person name="Naylor J."/>
            <person name="Negash T."/>
            <person name="Nguyen T."/>
            <person name="Nguyen N."/>
            <person name="Nicol R."/>
            <person name="Norbu C."/>
            <person name="Norbu N."/>
            <person name="Novod N."/>
            <person name="O'Neill B."/>
            <person name="Osman S."/>
            <person name="Markiewicz E."/>
            <person name="Oyono O.L."/>
            <person name="Patti C."/>
            <person name="Phunkhang P."/>
            <person name="Pierre F."/>
            <person name="Priest M."/>
            <person name="Raghuraman S."/>
            <person name="Rege F."/>
            <person name="Reyes R."/>
            <person name="Rise C."/>
            <person name="Rogov P."/>
            <person name="Ross K."/>
            <person name="Ryan E."/>
            <person name="Settipalli S."/>
            <person name="Shea T."/>
            <person name="Sherpa N."/>
            <person name="Shi L."/>
            <person name="Shih D."/>
            <person name="Sparrow T."/>
            <person name="Spaulding J."/>
            <person name="Stalker J."/>
            <person name="Stange-Thomann N."/>
            <person name="Stavropoulos S."/>
            <person name="Stone C."/>
            <person name="Strader C."/>
            <person name="Tesfaye S."/>
            <person name="Thomson T."/>
            <person name="Thoulutsang Y."/>
            <person name="Thoulutsang D."/>
            <person name="Topham K."/>
            <person name="Topping I."/>
            <person name="Tsamla T."/>
            <person name="Vassiliev H."/>
            <person name="Vo A."/>
            <person name="Wangchuk T."/>
            <person name="Wangdi T."/>
            <person name="Weiand M."/>
            <person name="Wilkinson J."/>
            <person name="Wilson A."/>
            <person name="Yadav S."/>
            <person name="Young G."/>
            <person name="Yu Q."/>
            <person name="Zembek L."/>
            <person name="Zhong D."/>
            <person name="Zimmer A."/>
            <person name="Zwirko Z."/>
            <person name="Jaffe D.B."/>
            <person name="Alvarez P."/>
            <person name="Brockman W."/>
            <person name="Butler J."/>
            <person name="Chin C."/>
            <person name="Gnerre S."/>
            <person name="Grabherr M."/>
            <person name="Kleber M."/>
            <person name="Mauceli E."/>
            <person name="MacCallum I."/>
        </authorList>
    </citation>
    <scope>NUCLEOTIDE SEQUENCE [LARGE SCALE GENOMIC DNA]</scope>
    <source>
        <strain evidence="2">Tucson 15010-1051.87</strain>
    </source>
</reference>
<evidence type="ECO:0000313" key="1">
    <source>
        <dbReference type="EMBL" id="KRF84790.1"/>
    </source>
</evidence>
<name>A0A0Q9WL57_DROVI</name>
<accession>A0A0Q9WL57</accession>
<evidence type="ECO:0000313" key="2">
    <source>
        <dbReference type="Proteomes" id="UP000008792"/>
    </source>
</evidence>
<dbReference type="STRING" id="7244.A0A0Q9WL57"/>
<dbReference type="OrthoDB" id="284322at2759"/>
<proteinExistence type="predicted"/>